<dbReference type="InterPro" id="IPR051044">
    <property type="entry name" value="MAG_DAG_Lipase"/>
</dbReference>
<dbReference type="InterPro" id="IPR029058">
    <property type="entry name" value="AB_hydrolase_fold"/>
</dbReference>
<comment type="similarity">
    <text evidence="2">Belongs to the AB hydrolase superfamily.</text>
</comment>
<evidence type="ECO:0000256" key="4">
    <source>
        <dbReference type="ARBA" id="ARBA00071261"/>
    </source>
</evidence>
<dbReference type="FunFam" id="3.40.50.1820:FF:000117">
    <property type="entry name" value="Monoglyceride lipase, putative"/>
    <property type="match status" value="1"/>
</dbReference>
<dbReference type="EMBL" id="JAUOPU010000003">
    <property type="protein sequence ID" value="MDO6541904.1"/>
    <property type="molecule type" value="Genomic_DNA"/>
</dbReference>
<dbReference type="GO" id="GO:0047372">
    <property type="term" value="F:monoacylglycerol lipase activity"/>
    <property type="evidence" value="ECO:0007669"/>
    <property type="project" value="UniProtKB-EC"/>
</dbReference>
<organism evidence="6 7">
    <name type="scientific">Photobacterium sanguinicancri</name>
    <dbReference type="NCBI Taxonomy" id="875932"/>
    <lineage>
        <taxon>Bacteria</taxon>
        <taxon>Pseudomonadati</taxon>
        <taxon>Pseudomonadota</taxon>
        <taxon>Gammaproteobacteria</taxon>
        <taxon>Vibrionales</taxon>
        <taxon>Vibrionaceae</taxon>
        <taxon>Photobacterium</taxon>
    </lineage>
</organism>
<evidence type="ECO:0000256" key="1">
    <source>
        <dbReference type="ARBA" id="ARBA00001613"/>
    </source>
</evidence>
<comment type="caution">
    <text evidence="6">The sequence shown here is derived from an EMBL/GenBank/DDBJ whole genome shotgun (WGS) entry which is preliminary data.</text>
</comment>
<evidence type="ECO:0000256" key="3">
    <source>
        <dbReference type="ARBA" id="ARBA00013254"/>
    </source>
</evidence>
<dbReference type="AlphaFoldDB" id="A0AAW7Y3A1"/>
<accession>A0AAW7Y3A1</accession>
<sequence>MTHQEAFFTSLSGKQIYTQSWQPEGNRPHAIVIVVHGLGEHSGRYQNLVQTLLPLNIAVYGLDHLGHGQSEGKRVFIDSFDEYIDTLDNYVDQVKETRPDCPLFLIGHSMGGLITSTYLLQHQNKVNGAVLSAPAIQPPAQISPLLIKLGKYIAAIAPALPAVALDIKGISRDPSVIERYLQDPLVHSGNVTAGLSRQIQLAMDNMAQNAHLINLPLLILQGTEDRLVNPRGANFLVNAVSSTDKTLKQYDDLYHELFNEPEKEHVLKDLSEWLALHIVGSAL</sequence>
<evidence type="ECO:0000256" key="2">
    <source>
        <dbReference type="ARBA" id="ARBA00008645"/>
    </source>
</evidence>
<dbReference type="SUPFAM" id="SSF53474">
    <property type="entry name" value="alpha/beta-Hydrolases"/>
    <property type="match status" value="1"/>
</dbReference>
<name>A0AAW7Y3A1_9GAMM</name>
<dbReference type="Pfam" id="PF12146">
    <property type="entry name" value="Hydrolase_4"/>
    <property type="match status" value="1"/>
</dbReference>
<dbReference type="PANTHER" id="PTHR11614">
    <property type="entry name" value="PHOSPHOLIPASE-RELATED"/>
    <property type="match status" value="1"/>
</dbReference>
<keyword evidence="6" id="KW-0378">Hydrolase</keyword>
<dbReference type="InterPro" id="IPR022742">
    <property type="entry name" value="Hydrolase_4"/>
</dbReference>
<comment type="catalytic activity">
    <reaction evidence="1">
        <text>Hydrolyzes glycerol monoesters of long-chain fatty acids.</text>
        <dbReference type="EC" id="3.1.1.23"/>
    </reaction>
</comment>
<evidence type="ECO:0000259" key="5">
    <source>
        <dbReference type="Pfam" id="PF12146"/>
    </source>
</evidence>
<evidence type="ECO:0000313" key="6">
    <source>
        <dbReference type="EMBL" id="MDO6541904.1"/>
    </source>
</evidence>
<protein>
    <recommendedName>
        <fullName evidence="4">Monoacylglycerol lipase</fullName>
        <ecNumber evidence="3">3.1.1.23</ecNumber>
    </recommendedName>
</protein>
<proteinExistence type="inferred from homology"/>
<feature type="domain" description="Serine aminopeptidase S33" evidence="5">
    <location>
        <begin position="27"/>
        <end position="262"/>
    </location>
</feature>
<dbReference type="RefSeq" id="WP_303498572.1">
    <property type="nucleotide sequence ID" value="NZ_JAUOPU010000003.1"/>
</dbReference>
<reference evidence="6" key="1">
    <citation type="submission" date="2023-07" db="EMBL/GenBank/DDBJ databases">
        <title>Genome content predicts the carbon catabolic preferences of heterotrophic bacteria.</title>
        <authorList>
            <person name="Gralka M."/>
        </authorList>
    </citation>
    <scope>NUCLEOTIDE SEQUENCE</scope>
    <source>
        <strain evidence="6">G2M05</strain>
    </source>
</reference>
<dbReference type="PRINTS" id="PR00111">
    <property type="entry name" value="ABHYDROLASE"/>
</dbReference>
<dbReference type="Proteomes" id="UP001170624">
    <property type="component" value="Unassembled WGS sequence"/>
</dbReference>
<dbReference type="EC" id="3.1.1.23" evidence="3"/>
<evidence type="ECO:0000313" key="7">
    <source>
        <dbReference type="Proteomes" id="UP001170624"/>
    </source>
</evidence>
<gene>
    <name evidence="6" type="ORF">Q4568_05145</name>
</gene>
<dbReference type="Gene3D" id="3.40.50.1820">
    <property type="entry name" value="alpha/beta hydrolase"/>
    <property type="match status" value="1"/>
</dbReference>
<dbReference type="InterPro" id="IPR000073">
    <property type="entry name" value="AB_hydrolase_1"/>
</dbReference>